<comment type="caution">
    <text evidence="6">The sequence shown here is derived from an EMBL/GenBank/DDBJ whole genome shotgun (WGS) entry which is preliminary data.</text>
</comment>
<proteinExistence type="predicted"/>
<feature type="region of interest" description="Disordered" evidence="1">
    <location>
        <begin position="2122"/>
        <end position="2184"/>
    </location>
</feature>
<dbReference type="EMBL" id="JAFCMP010000001">
    <property type="protein sequence ID" value="KAG5193058.1"/>
    <property type="molecule type" value="Genomic_DNA"/>
</dbReference>
<feature type="chain" id="PRO_5032896132" description="HECT-type E3 ubiquitin transferase" evidence="2">
    <location>
        <begin position="16"/>
        <end position="2499"/>
    </location>
</feature>
<feature type="compositionally biased region" description="Low complexity" evidence="1">
    <location>
        <begin position="2047"/>
        <end position="2059"/>
    </location>
</feature>
<feature type="region of interest" description="Disordered" evidence="1">
    <location>
        <begin position="2210"/>
        <end position="2229"/>
    </location>
</feature>
<feature type="compositionally biased region" description="Polar residues" evidence="1">
    <location>
        <begin position="2070"/>
        <end position="2091"/>
    </location>
</feature>
<dbReference type="SMART" id="SM01308">
    <property type="entry name" value="RICTOR_N"/>
    <property type="match status" value="1"/>
</dbReference>
<feature type="compositionally biased region" description="Acidic residues" evidence="1">
    <location>
        <begin position="286"/>
        <end position="298"/>
    </location>
</feature>
<dbReference type="Pfam" id="PF14664">
    <property type="entry name" value="RICTOR_N"/>
    <property type="match status" value="1"/>
</dbReference>
<dbReference type="Pfam" id="PF14668">
    <property type="entry name" value="RICTOR_V"/>
    <property type="match status" value="1"/>
</dbReference>
<dbReference type="InterPro" id="IPR028268">
    <property type="entry name" value="Pianissimo_fam"/>
</dbReference>
<feature type="compositionally biased region" description="Gly residues" evidence="1">
    <location>
        <begin position="2122"/>
        <end position="2133"/>
    </location>
</feature>
<dbReference type="SMART" id="SM01307">
    <property type="entry name" value="RICTOR_M"/>
    <property type="match status" value="1"/>
</dbReference>
<evidence type="ECO:0000256" key="1">
    <source>
        <dbReference type="SAM" id="MobiDB-lite"/>
    </source>
</evidence>
<dbReference type="GO" id="GO:0031932">
    <property type="term" value="C:TORC2 complex"/>
    <property type="evidence" value="ECO:0007669"/>
    <property type="project" value="InterPro"/>
</dbReference>
<evidence type="ECO:0000259" key="5">
    <source>
        <dbReference type="SMART" id="SM01310"/>
    </source>
</evidence>
<feature type="compositionally biased region" description="Acidic residues" evidence="1">
    <location>
        <begin position="307"/>
        <end position="321"/>
    </location>
</feature>
<feature type="region of interest" description="Disordered" evidence="1">
    <location>
        <begin position="1105"/>
        <end position="1144"/>
    </location>
</feature>
<sequence length="2499" mass="262553">MRPCCLLLFAGGAAAVSLRGYEKGARVEQHIQRKLPPKLCVAEWTDCKANAICNNCLEKGDIPEKPTLKGPTATCDTVDKWWAQIALDDVPGCAKWDEGKTLLSLLLYCRYDSYAAEAKLKCDVADGSAAPSAAPSMVPTTMPFVFAPEDETPPPKLPVGPVGKPAVTAAPETAAPVTDAPVTDAPAATDPPATDPPATEPPATEAGTQPPAVGTEAPAGVEGACGFCGVGCGCVDGVDGCQCGPEFPGYVPPEGETQAPAGPEGETEAPAGPEGETEAPAGPEPYDVDGDGDLDYDNNGDGIIDAADVDGGDGGGEEGEPMETGAPVEPADTGAPAGPEPYDVDGDGNLDYDNNGDGIIDGADVPPAAEGGDGGGGEGGDDAGGEDGGRVPTLRALVAALRAGLARVDSSNLRAGVFRAVRYLLAGAAEVAVLVDTGFDLCVVRGLERDQHQRRRRQQLCSQMPATPPPCLSTAAKAVYAHVAVQRLPVLVDAGFDLCVVRGLERDQHELWERMQSLKLVKRIMEVSPALVPTGVVRSVAAVAGHKEDNFRRVCLETLRALQLTPLPLPLRSCCHRRRRRCRVRRELSVRSPEAVARVNGFRCLFGAILDPATQDLVDPLLSAITFLLEDPSTRQFIRPGVELQQLLSGFTDTDWPAGLERHQRWQAARGAVVALMRTWSGIILLAADPRGLVTLVQLLSDSAAWASDAPQQCSSLGAGCARASGDDGGGCGSALQDAILETLMDVMTPEAIFKLAYKYFECGLVEALTALAVTACCDPLRRKATALLLEVLRLAVSLLSARQCAALLSLLSASLHAPSSIVKLPTESHSAAQPSLHRPARARLLIHQVLRLAVSLLSARQCAALLSMPKLVALAAGTGVCPPDGGDPLLSSCTGSEREMAWMGALTAAPAYSFDAGPAAAGGSSPAALHVARKHAARAADLVRVLHVCLGSQAGAPGGGPSSETYPHTQDIGGLALGAHESAWEGDGEGPSCEGEDHLQRLRSSPDPLAFSEMLLTALLRRQIQVSGSRARQLQLQGGVTYTTRPGLASKRQAQRSATHFASLLRARCATTADRIKCVRARCTTTADRIECASVPAAAKLKGALVSKERQGKRRRRRRSAAASGSGADSSGDSAAVAPPLLPLPPPPPLAFPLLGGEGAFKRGGGGPRCAGSLHGQVCHPLLGILLSRRRCHPAPHGAAAAVSPPAPPLQHWQRRWPAALSPPPPPLPASAAAAPLAAPPGQPLRQQCIAPLLLLPSAPPPIAPVLPGALCAPQPQRHAWRQRRCCLRPLQLRSQCRLGGSLCSVDDPKVRRQLRVSMGSGADRSLLEAQINRSKVLATKDFTKWDWEVIEDALRDSLPHAPRLSDALRTKWVKRLSGYFRFLGHSGASPGGLHEQRWDARESPRVLRCGARLYAALLRHAEGRAFLAADRRGAIFQETSKVLAQAASQDMQSLIIGLRCGARLHAALLRHAEGHAFLVADWRGALFQETSKELEALLLSRRAARDGGSGGGDGGASKGGSGGGGRVFDLEGVQRRMTAGYIALLMGVAARDEHGREVLRQARLFAVLRQMGGIPELDFVTRLVVAHLDPGRLCLEERELLMEWLNIGSPSLCLYIVHLARAVLDAPHAEEDPAGATPTPTSTPHGGDVPDNERWALHTLLSLAGAISTSAQQLPTTHGAAAPEGRSGGEGGQGGRAGGHGGEVRAAAVAALIEAAADARHLRAMVDARRVSVPQLQGRQDCGALLMRFLSIPEGAALLCGGNDLWAANMAMEWHRSGCGAFAASAAAALHRHLCAAAADGGGAGGGAPLTSEYSIPSSVHTPVSPQPQAAASSPATLRSSPPSVGGVPIPVKLDQLPGGGAVWGGRGLQLLMRLPWNMEVVLSRDGAPSGLQLKLDTFVKAGAEAMSDDGLRPRLGTSRTVRIRGEIVDSQGKPTCHPVESHLTLHVRMCVGASAVDRYGRLQPPPPLGPGTPLAYQSHLTLHVRICVGASAVDRYGRLQPAPPQQGAGASSAYQSHLTLHVRMCFRASAVDRYGHLQPPPPQGAGAASAYQQEAPPSTATGLPPTYRQSWRPSAASHNPHINAQPGTPRSPAGSYHAPYQTSWGHPYGGRGKLYSWADGGGDDSPGGSGSESDQHLYWSSCRPHQRQPPPAARPLRDTSTTPRSRSGSVNFSPALNPAAPHDAEGEYPIVIPSETAVFVFETLSRAESGDGAPSPRGRGGGGDPPRVAFLKAVEFTLSLECGGRPQGRRVVAGQHRSVGNHSTASSHSYRTPHATLLNHSLGGIVVRVRAADARRAAAWSLASIAQSQRGLRLLLDVRPDFVSDMVAVATGDPNLAVRGAALMALPLVAATPQGRELLQTQGWEASRDQSLGIFLPSDLGALFQAPSWRFAASPADPAAITAREDPMVTPGLTEEGRGILVQIARLSNHITSKDARTKLARLRKGRGWKDVSAEISENNPALFLAAHALLRCYAFPLPMRRFVHEMFDDIVPKLS</sequence>
<accession>A0A836CPS2</accession>
<feature type="compositionally biased region" description="Polar residues" evidence="1">
    <location>
        <begin position="1817"/>
        <end position="1826"/>
    </location>
</feature>
<dbReference type="InterPro" id="IPR018247">
    <property type="entry name" value="EF_Hand_1_Ca_BS"/>
</dbReference>
<dbReference type="PROSITE" id="PS00018">
    <property type="entry name" value="EF_HAND_1"/>
    <property type="match status" value="2"/>
</dbReference>
<feature type="domain" description="Rapamycin-insensitive companion of mTOR" evidence="5">
    <location>
        <begin position="2295"/>
        <end position="2369"/>
    </location>
</feature>
<evidence type="ECO:0000259" key="4">
    <source>
        <dbReference type="SMART" id="SM01308"/>
    </source>
</evidence>
<feature type="compositionally biased region" description="Low complexity" evidence="1">
    <location>
        <begin position="1829"/>
        <end position="1846"/>
    </location>
</feature>
<dbReference type="InterPro" id="IPR028267">
    <property type="entry name" value="Pianissimo_N"/>
</dbReference>
<dbReference type="OrthoDB" id="271111at2759"/>
<reference evidence="6" key="1">
    <citation type="submission" date="2021-02" db="EMBL/GenBank/DDBJ databases">
        <title>First Annotated Genome of the Yellow-green Alga Tribonema minus.</title>
        <authorList>
            <person name="Mahan K.M."/>
        </authorList>
    </citation>
    <scope>NUCLEOTIDE SEQUENCE</scope>
    <source>
        <strain evidence="6">UTEX B ZZ1240</strain>
    </source>
</reference>
<feature type="domain" description="Rapamycin-insensitive companion of mTOR N-terminal" evidence="4">
    <location>
        <begin position="390"/>
        <end position="801"/>
    </location>
</feature>
<evidence type="ECO:0000259" key="3">
    <source>
        <dbReference type="SMART" id="SM01307"/>
    </source>
</evidence>
<feature type="compositionally biased region" description="Polar residues" evidence="1">
    <location>
        <begin position="2161"/>
        <end position="2177"/>
    </location>
</feature>
<feature type="region of interest" description="Disordered" evidence="1">
    <location>
        <begin position="1674"/>
        <end position="1703"/>
    </location>
</feature>
<feature type="compositionally biased region" description="Gly residues" evidence="1">
    <location>
        <begin position="1509"/>
        <end position="1525"/>
    </location>
</feature>
<feature type="compositionally biased region" description="Low complexity" evidence="1">
    <location>
        <begin position="351"/>
        <end position="370"/>
    </location>
</feature>
<evidence type="ECO:0008006" key="8">
    <source>
        <dbReference type="Google" id="ProtNLM"/>
    </source>
</evidence>
<evidence type="ECO:0000313" key="6">
    <source>
        <dbReference type="EMBL" id="KAG5193058.1"/>
    </source>
</evidence>
<feature type="compositionally biased region" description="Low complexity" evidence="1">
    <location>
        <begin position="1122"/>
        <end position="1140"/>
    </location>
</feature>
<dbReference type="GO" id="GO:0038203">
    <property type="term" value="P:TORC2 signaling"/>
    <property type="evidence" value="ECO:0007669"/>
    <property type="project" value="TreeGrafter"/>
</dbReference>
<feature type="region of interest" description="Disordered" evidence="1">
    <location>
        <begin position="252"/>
        <end position="390"/>
    </location>
</feature>
<dbReference type="InterPro" id="IPR029451">
    <property type="entry name" value="RICTOR_M"/>
</dbReference>
<feature type="compositionally biased region" description="Low complexity" evidence="1">
    <location>
        <begin position="1636"/>
        <end position="1649"/>
    </location>
</feature>
<gene>
    <name evidence="6" type="ORF">JKP88DRAFT_260898</name>
</gene>
<evidence type="ECO:0000256" key="2">
    <source>
        <dbReference type="SAM" id="SignalP"/>
    </source>
</evidence>
<dbReference type="InterPro" id="IPR029452">
    <property type="entry name" value="RICTOR_V"/>
</dbReference>
<dbReference type="PANTHER" id="PTHR13298:SF11">
    <property type="entry name" value="RAPAMYCIN-INSENSITIVE COMPANION OF MTOR"/>
    <property type="match status" value="1"/>
</dbReference>
<feature type="compositionally biased region" description="Basic residues" evidence="1">
    <location>
        <begin position="1112"/>
        <end position="1121"/>
    </location>
</feature>
<evidence type="ECO:0000313" key="7">
    <source>
        <dbReference type="Proteomes" id="UP000664859"/>
    </source>
</evidence>
<keyword evidence="7" id="KW-1185">Reference proteome</keyword>
<organism evidence="6 7">
    <name type="scientific">Tribonema minus</name>
    <dbReference type="NCBI Taxonomy" id="303371"/>
    <lineage>
        <taxon>Eukaryota</taxon>
        <taxon>Sar</taxon>
        <taxon>Stramenopiles</taxon>
        <taxon>Ochrophyta</taxon>
        <taxon>PX clade</taxon>
        <taxon>Xanthophyceae</taxon>
        <taxon>Tribonematales</taxon>
        <taxon>Tribonemataceae</taxon>
        <taxon>Tribonema</taxon>
    </lineage>
</organism>
<feature type="region of interest" description="Disordered" evidence="1">
    <location>
        <begin position="147"/>
        <end position="216"/>
    </location>
</feature>
<protein>
    <recommendedName>
        <fullName evidence="8">HECT-type E3 ubiquitin transferase</fullName>
    </recommendedName>
</protein>
<dbReference type="PANTHER" id="PTHR13298">
    <property type="entry name" value="CYTOSOLIC REGULATOR PIANISSIMO"/>
    <property type="match status" value="1"/>
</dbReference>
<feature type="compositionally biased region" description="Low complexity" evidence="1">
    <location>
        <begin position="259"/>
        <end position="285"/>
    </location>
</feature>
<feature type="compositionally biased region" description="Gly residues" evidence="1">
    <location>
        <begin position="1688"/>
        <end position="1703"/>
    </location>
</feature>
<feature type="region of interest" description="Disordered" evidence="1">
    <location>
        <begin position="1506"/>
        <end position="1525"/>
    </location>
</feature>
<feature type="region of interest" description="Disordered" evidence="1">
    <location>
        <begin position="1817"/>
        <end position="1846"/>
    </location>
</feature>
<feature type="domain" description="Rapamycin-insensitive companion of mTOR middle" evidence="3">
    <location>
        <begin position="1324"/>
        <end position="1628"/>
    </location>
</feature>
<feature type="compositionally biased region" description="Low complexity" evidence="1">
    <location>
        <begin position="159"/>
        <end position="192"/>
    </location>
</feature>
<name>A0A836CPS2_9STRA</name>
<keyword evidence="2" id="KW-0732">Signal</keyword>
<feature type="signal peptide" evidence="2">
    <location>
        <begin position="1"/>
        <end position="15"/>
    </location>
</feature>
<feature type="compositionally biased region" description="Low complexity" evidence="1">
    <location>
        <begin position="201"/>
        <end position="212"/>
    </location>
</feature>
<feature type="region of interest" description="Disordered" evidence="1">
    <location>
        <begin position="2038"/>
        <end position="2106"/>
    </location>
</feature>
<feature type="region of interest" description="Disordered" evidence="1">
    <location>
        <begin position="1632"/>
        <end position="1653"/>
    </location>
</feature>
<dbReference type="SMART" id="SM01310">
    <property type="entry name" value="RICTOR_V"/>
    <property type="match status" value="1"/>
</dbReference>
<dbReference type="Proteomes" id="UP000664859">
    <property type="component" value="Unassembled WGS sequence"/>
</dbReference>